<dbReference type="GO" id="GO:0005737">
    <property type="term" value="C:cytoplasm"/>
    <property type="evidence" value="ECO:0007669"/>
    <property type="project" value="TreeGrafter"/>
</dbReference>
<comment type="caution">
    <text evidence="10">Lacks conserved residue(s) required for the propagation of feature annotation.</text>
</comment>
<evidence type="ECO:0000313" key="14">
    <source>
        <dbReference type="EMBL" id="VDI77871.1"/>
    </source>
</evidence>
<feature type="disulfide bond" evidence="10">
    <location>
        <begin position="30"/>
        <end position="91"/>
    </location>
</feature>
<evidence type="ECO:0000256" key="1">
    <source>
        <dbReference type="ARBA" id="ARBA00004613"/>
    </source>
</evidence>
<dbReference type="InterPro" id="IPR001134">
    <property type="entry name" value="Netrin_domain"/>
</dbReference>
<feature type="disulfide bond" evidence="10">
    <location>
        <begin position="38"/>
        <end position="84"/>
    </location>
</feature>
<comment type="caution">
    <text evidence="14">The sequence shown here is derived from an EMBL/GenBank/DDBJ whole genome shotgun (WGS) entry which is preliminary data.</text>
</comment>
<dbReference type="GO" id="GO:0005615">
    <property type="term" value="C:extracellular space"/>
    <property type="evidence" value="ECO:0007669"/>
    <property type="project" value="TreeGrafter"/>
</dbReference>
<evidence type="ECO:0000256" key="2">
    <source>
        <dbReference type="ARBA" id="ARBA00010054"/>
    </source>
</evidence>
<feature type="disulfide bond" evidence="10">
    <location>
        <begin position="107"/>
        <end position="131"/>
    </location>
</feature>
<keyword evidence="6" id="KW-0732">Signal</keyword>
<evidence type="ECO:0000259" key="12">
    <source>
        <dbReference type="PROSITE" id="PS50038"/>
    </source>
</evidence>
<dbReference type="GO" id="GO:0035567">
    <property type="term" value="P:non-canonical Wnt signaling pathway"/>
    <property type="evidence" value="ECO:0007669"/>
    <property type="project" value="TreeGrafter"/>
</dbReference>
<dbReference type="InterPro" id="IPR018933">
    <property type="entry name" value="Netrin_module_non-TIMP"/>
</dbReference>
<keyword evidence="9" id="KW-0325">Glycoprotein</keyword>
<evidence type="ECO:0000256" key="11">
    <source>
        <dbReference type="SAM" id="MobiDB-lite"/>
    </source>
</evidence>
<dbReference type="SMART" id="SM00063">
    <property type="entry name" value="FRI"/>
    <property type="match status" value="1"/>
</dbReference>
<sequence>MERYTLIMITVFDLSFGIMNHYNNRRKDICEPIQIPMCQHMKYNMTRMPNLLHHSSQENAKLQIEQFTELVDQKCSDVLLFYLCAMYAPICTVNFQSEPIPPCRSVCEEARAGCEHILNEHNISWPEYLDCSSLPRYDRGVCVRPAAIVPSLGNKDKSKLDSRGPNNKITDFDLSKESYYEDCRCNRKSKLKRKAYRKGKYHFSIRGVVKGQAIANTINTVTRVTVVKVYRSTRVHIQEGSSIELWTNSTCVCPELTKRKEYLIVGYEDLSTQRLLFLDSCLSVKWKNKLDRRIKNWEKKIARSKRNQKCRRKKGKRCRKNRKNNSKRNKTKENRRNKMIRDNSLLANKNP</sequence>
<evidence type="ECO:0000256" key="10">
    <source>
        <dbReference type="PROSITE-ProRule" id="PRU00090"/>
    </source>
</evidence>
<keyword evidence="8 10" id="KW-1015">Disulfide bond</keyword>
<evidence type="ECO:0000313" key="15">
    <source>
        <dbReference type="Proteomes" id="UP000596742"/>
    </source>
</evidence>
<dbReference type="Gene3D" id="2.40.50.120">
    <property type="match status" value="1"/>
</dbReference>
<evidence type="ECO:0000256" key="9">
    <source>
        <dbReference type="ARBA" id="ARBA00023180"/>
    </source>
</evidence>
<gene>
    <name evidence="14" type="ORF">MGAL_10B079392</name>
</gene>
<evidence type="ECO:0000256" key="8">
    <source>
        <dbReference type="ARBA" id="ARBA00023157"/>
    </source>
</evidence>
<comment type="similarity">
    <text evidence="2">Belongs to the secreted frizzled-related protein (sFRP) family.</text>
</comment>
<evidence type="ECO:0000256" key="3">
    <source>
        <dbReference type="ARBA" id="ARBA00022473"/>
    </source>
</evidence>
<evidence type="ECO:0000256" key="4">
    <source>
        <dbReference type="ARBA" id="ARBA00022525"/>
    </source>
</evidence>
<comment type="subcellular location">
    <subcellularLocation>
        <location evidence="1">Secreted</location>
    </subcellularLocation>
</comment>
<dbReference type="EMBL" id="UYJE01009906">
    <property type="protein sequence ID" value="VDI77871.1"/>
    <property type="molecule type" value="Genomic_DNA"/>
</dbReference>
<dbReference type="PANTHER" id="PTHR11309">
    <property type="entry name" value="FRIZZLED"/>
    <property type="match status" value="1"/>
</dbReference>
<dbReference type="GO" id="GO:0030154">
    <property type="term" value="P:cell differentiation"/>
    <property type="evidence" value="ECO:0007669"/>
    <property type="project" value="UniProtKB-KW"/>
</dbReference>
<dbReference type="GO" id="GO:0090090">
    <property type="term" value="P:negative regulation of canonical Wnt signaling pathway"/>
    <property type="evidence" value="ECO:0007669"/>
    <property type="project" value="UniProtKB-ARBA"/>
</dbReference>
<evidence type="ECO:0000256" key="6">
    <source>
        <dbReference type="ARBA" id="ARBA00022729"/>
    </source>
</evidence>
<dbReference type="PANTHER" id="PTHR11309:SF96">
    <property type="entry name" value="SECRETED FRIZZLED-RELATED PROTEIN 3"/>
    <property type="match status" value="1"/>
</dbReference>
<evidence type="ECO:0000256" key="5">
    <source>
        <dbReference type="ARBA" id="ARBA00022687"/>
    </source>
</evidence>
<keyword evidence="15" id="KW-1185">Reference proteome</keyword>
<feature type="compositionally biased region" description="Basic and acidic residues" evidence="11">
    <location>
        <begin position="331"/>
        <end position="341"/>
    </location>
</feature>
<dbReference type="AlphaFoldDB" id="A0A8B6HDZ8"/>
<reference evidence="14" key="1">
    <citation type="submission" date="2018-11" db="EMBL/GenBank/DDBJ databases">
        <authorList>
            <person name="Alioto T."/>
            <person name="Alioto T."/>
        </authorList>
    </citation>
    <scope>NUCLEOTIDE SEQUENCE</scope>
</reference>
<keyword evidence="4" id="KW-0964">Secreted</keyword>
<dbReference type="PROSITE" id="PS50189">
    <property type="entry name" value="NTR"/>
    <property type="match status" value="1"/>
</dbReference>
<feature type="domain" description="FZ" evidence="12">
    <location>
        <begin position="25"/>
        <end position="145"/>
    </location>
</feature>
<dbReference type="SMART" id="SM00643">
    <property type="entry name" value="C345C"/>
    <property type="match status" value="1"/>
</dbReference>
<dbReference type="InterPro" id="IPR015526">
    <property type="entry name" value="Frizzled/SFRP"/>
</dbReference>
<keyword evidence="5" id="KW-0879">Wnt signaling pathway</keyword>
<accession>A0A8B6HDZ8</accession>
<organism evidence="14 15">
    <name type="scientific">Mytilus galloprovincialis</name>
    <name type="common">Mediterranean mussel</name>
    <dbReference type="NCBI Taxonomy" id="29158"/>
    <lineage>
        <taxon>Eukaryota</taxon>
        <taxon>Metazoa</taxon>
        <taxon>Spiralia</taxon>
        <taxon>Lophotrochozoa</taxon>
        <taxon>Mollusca</taxon>
        <taxon>Bivalvia</taxon>
        <taxon>Autobranchia</taxon>
        <taxon>Pteriomorphia</taxon>
        <taxon>Mytilida</taxon>
        <taxon>Mytiloidea</taxon>
        <taxon>Mytilidae</taxon>
        <taxon>Mytilinae</taxon>
        <taxon>Mytilus</taxon>
    </lineage>
</organism>
<name>A0A8B6HDZ8_MYTGA</name>
<feature type="region of interest" description="Disordered" evidence="11">
    <location>
        <begin position="303"/>
        <end position="351"/>
    </location>
</feature>
<dbReference type="Pfam" id="PF01392">
    <property type="entry name" value="Fz"/>
    <property type="match status" value="1"/>
</dbReference>
<dbReference type="Gene3D" id="1.10.2000.10">
    <property type="entry name" value="Frizzled cysteine-rich domain"/>
    <property type="match status" value="1"/>
</dbReference>
<dbReference type="FunFam" id="1.10.2000.10:FF:000005">
    <property type="entry name" value="secreted frizzled-related protein 4"/>
    <property type="match status" value="1"/>
</dbReference>
<feature type="compositionally biased region" description="Basic residues" evidence="11">
    <location>
        <begin position="303"/>
        <end position="330"/>
    </location>
</feature>
<feature type="domain" description="NTR" evidence="13">
    <location>
        <begin position="183"/>
        <end position="310"/>
    </location>
</feature>
<dbReference type="Proteomes" id="UP000596742">
    <property type="component" value="Unassembled WGS sequence"/>
</dbReference>
<dbReference type="GO" id="GO:0017147">
    <property type="term" value="F:Wnt-protein binding"/>
    <property type="evidence" value="ECO:0007669"/>
    <property type="project" value="TreeGrafter"/>
</dbReference>
<evidence type="ECO:0000259" key="13">
    <source>
        <dbReference type="PROSITE" id="PS50189"/>
    </source>
</evidence>
<dbReference type="PROSITE" id="PS50038">
    <property type="entry name" value="FZ"/>
    <property type="match status" value="1"/>
</dbReference>
<dbReference type="Pfam" id="PF01759">
    <property type="entry name" value="NTR"/>
    <property type="match status" value="1"/>
</dbReference>
<dbReference type="InterPro" id="IPR008993">
    <property type="entry name" value="TIMP-like_OB-fold"/>
</dbReference>
<proteinExistence type="inferred from homology"/>
<dbReference type="SUPFAM" id="SSF50242">
    <property type="entry name" value="TIMP-like"/>
    <property type="match status" value="1"/>
</dbReference>
<evidence type="ECO:0000256" key="7">
    <source>
        <dbReference type="ARBA" id="ARBA00022782"/>
    </source>
</evidence>
<keyword evidence="7" id="KW-0221">Differentiation</keyword>
<dbReference type="OrthoDB" id="5946121at2759"/>
<protein>
    <submittedName>
        <fullName evidence="14">Secreted frizzled-related protein 4</fullName>
    </submittedName>
</protein>
<dbReference type="GO" id="GO:0060070">
    <property type="term" value="P:canonical Wnt signaling pathway"/>
    <property type="evidence" value="ECO:0007669"/>
    <property type="project" value="TreeGrafter"/>
</dbReference>
<dbReference type="InterPro" id="IPR036790">
    <property type="entry name" value="Frizzled_dom_sf"/>
</dbReference>
<keyword evidence="3" id="KW-0217">Developmental protein</keyword>
<dbReference type="InterPro" id="IPR020067">
    <property type="entry name" value="Frizzled_dom"/>
</dbReference>
<dbReference type="SUPFAM" id="SSF63501">
    <property type="entry name" value="Frizzled cysteine-rich domain"/>
    <property type="match status" value="1"/>
</dbReference>